<gene>
    <name evidence="2" type="ORF">L596_015743</name>
</gene>
<reference evidence="2 3" key="2">
    <citation type="journal article" date="2019" name="G3 (Bethesda)">
        <title>Hybrid Assembly of the Genome of the Entomopathogenic Nematode Steinernema carpocapsae Identifies the X-Chromosome.</title>
        <authorList>
            <person name="Serra L."/>
            <person name="Macchietto M."/>
            <person name="Macias-Munoz A."/>
            <person name="McGill C.J."/>
            <person name="Rodriguez I.M."/>
            <person name="Rodriguez B."/>
            <person name="Murad R."/>
            <person name="Mortazavi A."/>
        </authorList>
    </citation>
    <scope>NUCLEOTIDE SEQUENCE [LARGE SCALE GENOMIC DNA]</scope>
    <source>
        <strain evidence="2 3">ALL</strain>
    </source>
</reference>
<proteinExistence type="predicted"/>
<dbReference type="InterPro" id="IPR001810">
    <property type="entry name" value="F-box_dom"/>
</dbReference>
<dbReference type="AlphaFoldDB" id="A0A4U5NH49"/>
<evidence type="ECO:0000313" key="2">
    <source>
        <dbReference type="EMBL" id="TKR81951.1"/>
    </source>
</evidence>
<dbReference type="InterPro" id="IPR036047">
    <property type="entry name" value="F-box-like_dom_sf"/>
</dbReference>
<reference evidence="2 3" key="1">
    <citation type="journal article" date="2015" name="Genome Biol.">
        <title>Comparative genomics of Steinernema reveals deeply conserved gene regulatory networks.</title>
        <authorList>
            <person name="Dillman A.R."/>
            <person name="Macchietto M."/>
            <person name="Porter C.F."/>
            <person name="Rogers A."/>
            <person name="Williams B."/>
            <person name="Antoshechkin I."/>
            <person name="Lee M.M."/>
            <person name="Goodwin Z."/>
            <person name="Lu X."/>
            <person name="Lewis E.E."/>
            <person name="Goodrich-Blair H."/>
            <person name="Stock S.P."/>
            <person name="Adams B.J."/>
            <person name="Sternberg P.W."/>
            <person name="Mortazavi A."/>
        </authorList>
    </citation>
    <scope>NUCLEOTIDE SEQUENCE [LARGE SCALE GENOMIC DNA]</scope>
    <source>
        <strain evidence="2 3">ALL</strain>
    </source>
</reference>
<accession>A0A4U5NH49</accession>
<evidence type="ECO:0000313" key="3">
    <source>
        <dbReference type="Proteomes" id="UP000298663"/>
    </source>
</evidence>
<comment type="caution">
    <text evidence="2">The sequence shown here is derived from an EMBL/GenBank/DDBJ whole genome shotgun (WGS) entry which is preliminary data.</text>
</comment>
<evidence type="ECO:0000259" key="1">
    <source>
        <dbReference type="PROSITE" id="PS50181"/>
    </source>
</evidence>
<sequence length="382" mass="44403">MPSYFGRARLQAALKDPYCQERNAVVNMLNEVKYFGKDLCYYTGQKIRKQYYRFYPQQGLWFSLRSQPDRPQQKLSQFLKLPVEVKSHIFSFLSQKEKLQSRLVCNVFNVIVIQSFPRLPNTLHLSYRHVGETDRSVLVISKPGRNACFQEKWVIKPTHFINLHSQIKIQSARYEPKFGNLRMLEELLTLPVCAEIKEFTGVVEENMKDVLKLAVFENSIQQVEIKTGNRRNVECITTWAISRDDLKKVILHYTGKDFTWVTEQAQHVIANNKSLTHFEFRTDGLEIPKFERMEAAIWHFITPPRIGCVRLPQVSKEEFLLLKDGMVAKFGKLVIYDPRRNAQALRLVISSSRYMTVVNSLEGLSFTGRLADGYFNGIDHGL</sequence>
<name>A0A4U5NH49_STECR</name>
<feature type="domain" description="F-box" evidence="1">
    <location>
        <begin position="75"/>
        <end position="119"/>
    </location>
</feature>
<protein>
    <recommendedName>
        <fullName evidence="1">F-box domain-containing protein</fullName>
    </recommendedName>
</protein>
<keyword evidence="3" id="KW-1185">Reference proteome</keyword>
<dbReference type="EMBL" id="AZBU02000004">
    <property type="protein sequence ID" value="TKR81951.1"/>
    <property type="molecule type" value="Genomic_DNA"/>
</dbReference>
<dbReference type="PROSITE" id="PS50181">
    <property type="entry name" value="FBOX"/>
    <property type="match status" value="1"/>
</dbReference>
<dbReference type="SUPFAM" id="SSF81383">
    <property type="entry name" value="F-box domain"/>
    <property type="match status" value="1"/>
</dbReference>
<dbReference type="Pfam" id="PF12937">
    <property type="entry name" value="F-box-like"/>
    <property type="match status" value="1"/>
</dbReference>
<organism evidence="2 3">
    <name type="scientific">Steinernema carpocapsae</name>
    <name type="common">Entomopathogenic nematode</name>
    <dbReference type="NCBI Taxonomy" id="34508"/>
    <lineage>
        <taxon>Eukaryota</taxon>
        <taxon>Metazoa</taxon>
        <taxon>Ecdysozoa</taxon>
        <taxon>Nematoda</taxon>
        <taxon>Chromadorea</taxon>
        <taxon>Rhabditida</taxon>
        <taxon>Tylenchina</taxon>
        <taxon>Panagrolaimomorpha</taxon>
        <taxon>Strongyloidoidea</taxon>
        <taxon>Steinernematidae</taxon>
        <taxon>Steinernema</taxon>
    </lineage>
</organism>
<dbReference type="Proteomes" id="UP000298663">
    <property type="component" value="Unassembled WGS sequence"/>
</dbReference>